<dbReference type="PANTHER" id="PTHR43357">
    <property type="entry name" value="INNER MEMBRANE ABC TRANSPORTER PERMEASE PROTEIN YDCV"/>
    <property type="match status" value="1"/>
</dbReference>
<feature type="transmembrane region" description="Helical" evidence="8">
    <location>
        <begin position="103"/>
        <end position="124"/>
    </location>
</feature>
<feature type="transmembrane region" description="Helical" evidence="8">
    <location>
        <begin position="189"/>
        <end position="212"/>
    </location>
</feature>
<feature type="transmembrane region" description="Helical" evidence="8">
    <location>
        <begin position="130"/>
        <end position="148"/>
    </location>
</feature>
<keyword evidence="2 8" id="KW-0813">Transport</keyword>
<keyword evidence="6 8" id="KW-1133">Transmembrane helix</keyword>
<gene>
    <name evidence="10" type="ORF">D9R14_17095</name>
</gene>
<dbReference type="Gene3D" id="1.10.3720.10">
    <property type="entry name" value="MetI-like"/>
    <property type="match status" value="1"/>
</dbReference>
<evidence type="ECO:0000259" key="9">
    <source>
        <dbReference type="PROSITE" id="PS50928"/>
    </source>
</evidence>
<organism evidence="10 11">
    <name type="scientific">Xanthobacter tagetidis</name>
    <dbReference type="NCBI Taxonomy" id="60216"/>
    <lineage>
        <taxon>Bacteria</taxon>
        <taxon>Pseudomonadati</taxon>
        <taxon>Pseudomonadota</taxon>
        <taxon>Alphaproteobacteria</taxon>
        <taxon>Hyphomicrobiales</taxon>
        <taxon>Xanthobacteraceae</taxon>
        <taxon>Xanthobacter</taxon>
    </lineage>
</organism>
<evidence type="ECO:0000313" key="10">
    <source>
        <dbReference type="EMBL" id="RLP75097.1"/>
    </source>
</evidence>
<dbReference type="CDD" id="cd06261">
    <property type="entry name" value="TM_PBP2"/>
    <property type="match status" value="1"/>
</dbReference>
<keyword evidence="4" id="KW-0997">Cell inner membrane</keyword>
<evidence type="ECO:0000256" key="6">
    <source>
        <dbReference type="ARBA" id="ARBA00022989"/>
    </source>
</evidence>
<protein>
    <submittedName>
        <fullName evidence="10">ABC transporter permease</fullName>
    </submittedName>
</protein>
<dbReference type="OrthoDB" id="9815533at2"/>
<dbReference type="GO" id="GO:0055085">
    <property type="term" value="P:transmembrane transport"/>
    <property type="evidence" value="ECO:0007669"/>
    <property type="project" value="InterPro"/>
</dbReference>
<dbReference type="AlphaFoldDB" id="A0A3L7A4G2"/>
<sequence length="264" mass="27853">MAEKPALSPGVVLAAVVVYALFILPMFVTVAASFTQTQTVQFPPRGFTLQWYGEILNDRELMDGMALSAAIALCAAAAASVLGTLGALYLARADGVRRELFQSLALAPLTIPHVLIGLAFLMTFSSLGLINAYGLALAHVVICVPYVMRSVLSILMAGDASLPRAAAVLGASPIRTLIHVTLPSVRPGIISGAVFAYLVSFNNVSISMFVSSPRTATLPVVIFNRIDYVPNPSIVAVAALMILATSLILLALDKAFALFRTMFG</sequence>
<dbReference type="SUPFAM" id="SSF161098">
    <property type="entry name" value="MetI-like"/>
    <property type="match status" value="1"/>
</dbReference>
<accession>A0A3L7A4G2</accession>
<dbReference type="PANTHER" id="PTHR43357:SF4">
    <property type="entry name" value="INNER MEMBRANE ABC TRANSPORTER PERMEASE PROTEIN YDCV"/>
    <property type="match status" value="1"/>
</dbReference>
<dbReference type="InterPro" id="IPR000515">
    <property type="entry name" value="MetI-like"/>
</dbReference>
<evidence type="ECO:0000256" key="3">
    <source>
        <dbReference type="ARBA" id="ARBA00022475"/>
    </source>
</evidence>
<evidence type="ECO:0000256" key="7">
    <source>
        <dbReference type="ARBA" id="ARBA00023136"/>
    </source>
</evidence>
<keyword evidence="5 8" id="KW-0812">Transmembrane</keyword>
<evidence type="ECO:0000313" key="11">
    <source>
        <dbReference type="Proteomes" id="UP000269692"/>
    </source>
</evidence>
<feature type="transmembrane region" description="Helical" evidence="8">
    <location>
        <begin position="232"/>
        <end position="252"/>
    </location>
</feature>
<dbReference type="PROSITE" id="PS50928">
    <property type="entry name" value="ABC_TM1"/>
    <property type="match status" value="1"/>
</dbReference>
<evidence type="ECO:0000256" key="8">
    <source>
        <dbReference type="RuleBase" id="RU363032"/>
    </source>
</evidence>
<reference evidence="10 11" key="1">
    <citation type="submission" date="2018-10" db="EMBL/GenBank/DDBJ databases">
        <title>Xanthobacter tagetidis genome sequencing and assembly.</title>
        <authorList>
            <person name="Maclea K.S."/>
            <person name="Goen A.E."/>
            <person name="Fatima S.A."/>
        </authorList>
    </citation>
    <scope>NUCLEOTIDE SEQUENCE [LARGE SCALE GENOMIC DNA]</scope>
    <source>
        <strain evidence="10 11">ATCC 700314</strain>
    </source>
</reference>
<feature type="domain" description="ABC transmembrane type-1" evidence="9">
    <location>
        <begin position="65"/>
        <end position="253"/>
    </location>
</feature>
<keyword evidence="3" id="KW-1003">Cell membrane</keyword>
<dbReference type="Proteomes" id="UP000269692">
    <property type="component" value="Unassembled WGS sequence"/>
</dbReference>
<comment type="similarity">
    <text evidence="8">Belongs to the binding-protein-dependent transport system permease family.</text>
</comment>
<feature type="transmembrane region" description="Helical" evidence="8">
    <location>
        <begin position="12"/>
        <end position="34"/>
    </location>
</feature>
<dbReference type="InterPro" id="IPR035906">
    <property type="entry name" value="MetI-like_sf"/>
</dbReference>
<evidence type="ECO:0000256" key="5">
    <source>
        <dbReference type="ARBA" id="ARBA00022692"/>
    </source>
</evidence>
<evidence type="ECO:0000256" key="1">
    <source>
        <dbReference type="ARBA" id="ARBA00004429"/>
    </source>
</evidence>
<keyword evidence="7 8" id="KW-0472">Membrane</keyword>
<comment type="caution">
    <text evidence="10">The sequence shown here is derived from an EMBL/GenBank/DDBJ whole genome shotgun (WGS) entry which is preliminary data.</text>
</comment>
<comment type="subcellular location">
    <subcellularLocation>
        <location evidence="1">Cell inner membrane</location>
        <topology evidence="1">Multi-pass membrane protein</topology>
    </subcellularLocation>
    <subcellularLocation>
        <location evidence="8">Cell membrane</location>
        <topology evidence="8">Multi-pass membrane protein</topology>
    </subcellularLocation>
</comment>
<proteinExistence type="inferred from homology"/>
<name>A0A3L7A4G2_9HYPH</name>
<keyword evidence="11" id="KW-1185">Reference proteome</keyword>
<dbReference type="EMBL" id="RCTF01000016">
    <property type="protein sequence ID" value="RLP75097.1"/>
    <property type="molecule type" value="Genomic_DNA"/>
</dbReference>
<dbReference type="GO" id="GO:0005886">
    <property type="term" value="C:plasma membrane"/>
    <property type="evidence" value="ECO:0007669"/>
    <property type="project" value="UniProtKB-SubCell"/>
</dbReference>
<dbReference type="Pfam" id="PF00528">
    <property type="entry name" value="BPD_transp_1"/>
    <property type="match status" value="1"/>
</dbReference>
<feature type="transmembrane region" description="Helical" evidence="8">
    <location>
        <begin position="66"/>
        <end position="91"/>
    </location>
</feature>
<dbReference type="RefSeq" id="WP_121624563.1">
    <property type="nucleotide sequence ID" value="NZ_JACIIW010000011.1"/>
</dbReference>
<evidence type="ECO:0000256" key="2">
    <source>
        <dbReference type="ARBA" id="ARBA00022448"/>
    </source>
</evidence>
<evidence type="ECO:0000256" key="4">
    <source>
        <dbReference type="ARBA" id="ARBA00022519"/>
    </source>
</evidence>